<dbReference type="GO" id="GO:0071949">
    <property type="term" value="F:FAD binding"/>
    <property type="evidence" value="ECO:0007669"/>
    <property type="project" value="InterPro"/>
</dbReference>
<feature type="chain" id="PRO_5041973081" description="FAD-binding PCMH-type domain-containing protein" evidence="6">
    <location>
        <begin position="19"/>
        <end position="586"/>
    </location>
</feature>
<comment type="caution">
    <text evidence="8">The sequence shown here is derived from an EMBL/GenBank/DDBJ whole genome shotgun (WGS) entry which is preliminary data.</text>
</comment>
<sequence>MRAFSFLPLWLLVHGVAGASSPCKCAPSDHCWPSSNDWSYLNETVSGRLIKTIPPGSACYQDEPNYDKSACDALLKNWTDSRYHSSNPVTVSDPLWSNSTCTPIYPNGTSISGDPDAGVKGCSLGYLSPYVVNATTAQHVQAALGFAKKHNIRLNIKNTGHNPEKSSAYGSLSIWTHNMKNIRIHPSFTPAKCDSAESHDAATLGAGVQDGEIIQYLAKHNMTTVIGSSLDVGVTGWATGGGHGIITGAYGMGADNVIEARIVTPGGVIVTANECENSDLFWAIRGGGAGFGVILSLTVKIYPMPSLSVASVSISARNGTSSTTFWKIIANLHKDFVKLQDAGVMGYYTASGPPYSFQYTMFQLDSTNTSSIDQLITPLKKHLGTYNPSVESSSFTSWMPSWYSIEKLYPTGGNAGTTRGVRASRLLTRKAVEDTEMLAKTLEIVASRSKDSPDGVSNPSLSGTMTISHRPVDNALNPAWRDAAVHLISSVSWDDTLPDGEAEKAIASVTNGTGYALRQLAPDSGVYYNEANSWEPDWQWAFWGPNYARALSVKQKYDPDSLLWCHHCVGSESFEQQKNGSLCAAF</sequence>
<dbReference type="EMBL" id="JAQJZL010000016">
    <property type="protein sequence ID" value="KAJ6022940.1"/>
    <property type="molecule type" value="Genomic_DNA"/>
</dbReference>
<protein>
    <recommendedName>
        <fullName evidence="7">FAD-binding PCMH-type domain-containing protein</fullName>
    </recommendedName>
</protein>
<dbReference type="AlphaFoldDB" id="A0AAD6HZD6"/>
<dbReference type="Pfam" id="PF08031">
    <property type="entry name" value="BBE"/>
    <property type="match status" value="1"/>
</dbReference>
<dbReference type="PANTHER" id="PTHR42973:SF39">
    <property type="entry name" value="FAD-BINDING PCMH-TYPE DOMAIN-CONTAINING PROTEIN"/>
    <property type="match status" value="1"/>
</dbReference>
<dbReference type="InterPro" id="IPR016166">
    <property type="entry name" value="FAD-bd_PCMH"/>
</dbReference>
<reference evidence="8" key="2">
    <citation type="submission" date="2023-01" db="EMBL/GenBank/DDBJ databases">
        <authorList>
            <person name="Petersen C."/>
        </authorList>
    </citation>
    <scope>NUCLEOTIDE SEQUENCE</scope>
    <source>
        <strain evidence="8">IBT 15450</strain>
    </source>
</reference>
<comment type="cofactor">
    <cofactor evidence="1">
        <name>FAD</name>
        <dbReference type="ChEBI" id="CHEBI:57692"/>
    </cofactor>
</comment>
<evidence type="ECO:0000256" key="6">
    <source>
        <dbReference type="SAM" id="SignalP"/>
    </source>
</evidence>
<dbReference type="GO" id="GO:0016491">
    <property type="term" value="F:oxidoreductase activity"/>
    <property type="evidence" value="ECO:0007669"/>
    <property type="project" value="UniProtKB-KW"/>
</dbReference>
<dbReference type="Gene3D" id="3.40.462.20">
    <property type="match status" value="1"/>
</dbReference>
<dbReference type="InterPro" id="IPR016169">
    <property type="entry name" value="FAD-bd_PCMH_sub2"/>
</dbReference>
<keyword evidence="9" id="KW-1185">Reference proteome</keyword>
<feature type="signal peptide" evidence="6">
    <location>
        <begin position="1"/>
        <end position="18"/>
    </location>
</feature>
<evidence type="ECO:0000313" key="9">
    <source>
        <dbReference type="Proteomes" id="UP001219568"/>
    </source>
</evidence>
<feature type="domain" description="FAD-binding PCMH-type" evidence="7">
    <location>
        <begin position="124"/>
        <end position="304"/>
    </location>
</feature>
<evidence type="ECO:0000256" key="4">
    <source>
        <dbReference type="ARBA" id="ARBA00022827"/>
    </source>
</evidence>
<keyword evidence="4" id="KW-0274">FAD</keyword>
<name>A0AAD6HZD6_PENCN</name>
<dbReference type="InterPro" id="IPR012951">
    <property type="entry name" value="BBE"/>
</dbReference>
<gene>
    <name evidence="8" type="ORF">N7460_013335</name>
</gene>
<dbReference type="InterPro" id="IPR050416">
    <property type="entry name" value="FAD-linked_Oxidoreductase"/>
</dbReference>
<dbReference type="InterPro" id="IPR006094">
    <property type="entry name" value="Oxid_FAD_bind_N"/>
</dbReference>
<comment type="similarity">
    <text evidence="2">Belongs to the oxygen-dependent FAD-linked oxidoreductase family.</text>
</comment>
<evidence type="ECO:0000256" key="2">
    <source>
        <dbReference type="ARBA" id="ARBA00005466"/>
    </source>
</evidence>
<dbReference type="Gene3D" id="3.30.465.10">
    <property type="match status" value="1"/>
</dbReference>
<keyword evidence="6" id="KW-0732">Signal</keyword>
<accession>A0AAD6HZD6</accession>
<dbReference type="PROSITE" id="PS51387">
    <property type="entry name" value="FAD_PCMH"/>
    <property type="match status" value="1"/>
</dbReference>
<proteinExistence type="inferred from homology"/>
<organism evidence="8 9">
    <name type="scientific">Penicillium canescens</name>
    <dbReference type="NCBI Taxonomy" id="5083"/>
    <lineage>
        <taxon>Eukaryota</taxon>
        <taxon>Fungi</taxon>
        <taxon>Dikarya</taxon>
        <taxon>Ascomycota</taxon>
        <taxon>Pezizomycotina</taxon>
        <taxon>Eurotiomycetes</taxon>
        <taxon>Eurotiomycetidae</taxon>
        <taxon>Eurotiales</taxon>
        <taxon>Aspergillaceae</taxon>
        <taxon>Penicillium</taxon>
    </lineage>
</organism>
<dbReference type="SUPFAM" id="SSF56176">
    <property type="entry name" value="FAD-binding/transporter-associated domain-like"/>
    <property type="match status" value="1"/>
</dbReference>
<evidence type="ECO:0000313" key="8">
    <source>
        <dbReference type="EMBL" id="KAJ6022940.1"/>
    </source>
</evidence>
<keyword evidence="3" id="KW-0285">Flavoprotein</keyword>
<dbReference type="Proteomes" id="UP001219568">
    <property type="component" value="Unassembled WGS sequence"/>
</dbReference>
<evidence type="ECO:0000256" key="3">
    <source>
        <dbReference type="ARBA" id="ARBA00022630"/>
    </source>
</evidence>
<evidence type="ECO:0000259" key="7">
    <source>
        <dbReference type="PROSITE" id="PS51387"/>
    </source>
</evidence>
<evidence type="ECO:0000256" key="1">
    <source>
        <dbReference type="ARBA" id="ARBA00001974"/>
    </source>
</evidence>
<keyword evidence="5" id="KW-0560">Oxidoreductase</keyword>
<dbReference type="Pfam" id="PF01565">
    <property type="entry name" value="FAD_binding_4"/>
    <property type="match status" value="1"/>
</dbReference>
<dbReference type="InterPro" id="IPR036318">
    <property type="entry name" value="FAD-bd_PCMH-like_sf"/>
</dbReference>
<reference evidence="8" key="1">
    <citation type="journal article" date="2023" name="IMA Fungus">
        <title>Comparative genomic study of the Penicillium genus elucidates a diverse pangenome and 15 lateral gene transfer events.</title>
        <authorList>
            <person name="Petersen C."/>
            <person name="Sorensen T."/>
            <person name="Nielsen M.R."/>
            <person name="Sondergaard T.E."/>
            <person name="Sorensen J.L."/>
            <person name="Fitzpatrick D.A."/>
            <person name="Frisvad J.C."/>
            <person name="Nielsen K.L."/>
        </authorList>
    </citation>
    <scope>NUCLEOTIDE SEQUENCE</scope>
    <source>
        <strain evidence="8">IBT 15450</strain>
    </source>
</reference>
<evidence type="ECO:0000256" key="5">
    <source>
        <dbReference type="ARBA" id="ARBA00023002"/>
    </source>
</evidence>
<dbReference type="PANTHER" id="PTHR42973">
    <property type="entry name" value="BINDING OXIDOREDUCTASE, PUTATIVE (AFU_ORTHOLOGUE AFUA_1G17690)-RELATED"/>
    <property type="match status" value="1"/>
</dbReference>